<keyword evidence="3" id="KW-1185">Reference proteome</keyword>
<feature type="compositionally biased region" description="Basic residues" evidence="1">
    <location>
        <begin position="28"/>
        <end position="49"/>
    </location>
</feature>
<organism evidence="2 3">
    <name type="scientific">Megalurothrips usitatus</name>
    <name type="common">bean blossom thrips</name>
    <dbReference type="NCBI Taxonomy" id="439358"/>
    <lineage>
        <taxon>Eukaryota</taxon>
        <taxon>Metazoa</taxon>
        <taxon>Ecdysozoa</taxon>
        <taxon>Arthropoda</taxon>
        <taxon>Hexapoda</taxon>
        <taxon>Insecta</taxon>
        <taxon>Pterygota</taxon>
        <taxon>Neoptera</taxon>
        <taxon>Paraneoptera</taxon>
        <taxon>Thysanoptera</taxon>
        <taxon>Terebrantia</taxon>
        <taxon>Thripoidea</taxon>
        <taxon>Thripidae</taxon>
        <taxon>Megalurothrips</taxon>
    </lineage>
</organism>
<sequence length="180" mass="18958">MCSHGLPGRAPAVGRGLRRRVLRVRRPQLPRRPRPPRQGGRRQAARLLHHAAAGQQARPRPLQAGGRGRGPGAVPAVRLPVLRGVGGGALGWRLARLPVAAARGALAAAAALAAHPPQAGRQLRVQGAGQHLQQGGGQAAAGPKEAPVPVHLSSPRSKKLFFLCGENPKQFVIQIFLTFF</sequence>
<name>A0AAV7XG84_9NEOP</name>
<feature type="region of interest" description="Disordered" evidence="1">
    <location>
        <begin position="126"/>
        <end position="150"/>
    </location>
</feature>
<feature type="region of interest" description="Disordered" evidence="1">
    <location>
        <begin position="28"/>
        <end position="73"/>
    </location>
</feature>
<gene>
    <name evidence="2" type="ORF">ONE63_001272</name>
</gene>
<evidence type="ECO:0000313" key="3">
    <source>
        <dbReference type="Proteomes" id="UP001075354"/>
    </source>
</evidence>
<evidence type="ECO:0000256" key="1">
    <source>
        <dbReference type="SAM" id="MobiDB-lite"/>
    </source>
</evidence>
<reference evidence="2" key="1">
    <citation type="submission" date="2022-12" db="EMBL/GenBank/DDBJ databases">
        <title>Chromosome-level genome assembly of the bean flower thrips Megalurothrips usitatus.</title>
        <authorList>
            <person name="Ma L."/>
            <person name="Liu Q."/>
            <person name="Li H."/>
            <person name="Cai W."/>
        </authorList>
    </citation>
    <scope>NUCLEOTIDE SEQUENCE</scope>
    <source>
        <strain evidence="2">Cailab_2022a</strain>
    </source>
</reference>
<feature type="compositionally biased region" description="Low complexity" evidence="1">
    <location>
        <begin position="50"/>
        <end position="64"/>
    </location>
</feature>
<dbReference type="EMBL" id="JAPTSV010000010">
    <property type="protein sequence ID" value="KAJ1523408.1"/>
    <property type="molecule type" value="Genomic_DNA"/>
</dbReference>
<proteinExistence type="predicted"/>
<dbReference type="AlphaFoldDB" id="A0AAV7XG84"/>
<protein>
    <submittedName>
        <fullName evidence="2">Uncharacterized protein</fullName>
    </submittedName>
</protein>
<accession>A0AAV7XG84</accession>
<comment type="caution">
    <text evidence="2">The sequence shown here is derived from an EMBL/GenBank/DDBJ whole genome shotgun (WGS) entry which is preliminary data.</text>
</comment>
<evidence type="ECO:0000313" key="2">
    <source>
        <dbReference type="EMBL" id="KAJ1523408.1"/>
    </source>
</evidence>
<dbReference type="Proteomes" id="UP001075354">
    <property type="component" value="Chromosome 10"/>
</dbReference>